<dbReference type="Proteomes" id="UP000272888">
    <property type="component" value="Unassembled WGS sequence"/>
</dbReference>
<organism evidence="1 2">
    <name type="scientific">Corallococcus llansteffanensis</name>
    <dbReference type="NCBI Taxonomy" id="2316731"/>
    <lineage>
        <taxon>Bacteria</taxon>
        <taxon>Pseudomonadati</taxon>
        <taxon>Myxococcota</taxon>
        <taxon>Myxococcia</taxon>
        <taxon>Myxococcales</taxon>
        <taxon>Cystobacterineae</taxon>
        <taxon>Myxococcaceae</taxon>
        <taxon>Corallococcus</taxon>
    </lineage>
</organism>
<dbReference type="SUPFAM" id="SSF117281">
    <property type="entry name" value="Kelch motif"/>
    <property type="match status" value="1"/>
</dbReference>
<reference evidence="2" key="1">
    <citation type="submission" date="2018-09" db="EMBL/GenBank/DDBJ databases">
        <authorList>
            <person name="Livingstone P.G."/>
            <person name="Whitworth D.E."/>
        </authorList>
    </citation>
    <scope>NUCLEOTIDE SEQUENCE [LARGE SCALE GENOMIC DNA]</scope>
    <source>
        <strain evidence="2">CA051B</strain>
    </source>
</reference>
<dbReference type="EMBL" id="RAWB01000398">
    <property type="protein sequence ID" value="RKH51097.1"/>
    <property type="molecule type" value="Genomic_DNA"/>
</dbReference>
<accession>A0A3A8P3M8</accession>
<dbReference type="AlphaFoldDB" id="A0A3A8P3M8"/>
<evidence type="ECO:0000313" key="1">
    <source>
        <dbReference type="EMBL" id="RKH51097.1"/>
    </source>
</evidence>
<dbReference type="Gene3D" id="2.130.10.80">
    <property type="entry name" value="Galactose oxidase/kelch, beta-propeller"/>
    <property type="match status" value="1"/>
</dbReference>
<dbReference type="InterPro" id="IPR015915">
    <property type="entry name" value="Kelch-typ_b-propeller"/>
</dbReference>
<name>A0A3A8P3M8_9BACT</name>
<evidence type="ECO:0008006" key="3">
    <source>
        <dbReference type="Google" id="ProtNLM"/>
    </source>
</evidence>
<sequence>MVLGGRGNDFGTPRAMDRAELIIPLKDAQPSVLGLPLMPQPRVWHTCTALADGSVLVVGGVDDSTGEPRAPIEALVVMPPPRD</sequence>
<protein>
    <recommendedName>
        <fullName evidence="3">Kelch-like protein</fullName>
    </recommendedName>
</protein>
<gene>
    <name evidence="1" type="ORF">D7V93_29705</name>
</gene>
<keyword evidence="2" id="KW-1185">Reference proteome</keyword>
<evidence type="ECO:0000313" key="2">
    <source>
        <dbReference type="Proteomes" id="UP000272888"/>
    </source>
</evidence>
<dbReference type="InterPro" id="IPR037293">
    <property type="entry name" value="Gal_Oxidase_central_sf"/>
</dbReference>
<proteinExistence type="predicted"/>
<comment type="caution">
    <text evidence="1">The sequence shown here is derived from an EMBL/GenBank/DDBJ whole genome shotgun (WGS) entry which is preliminary data.</text>
</comment>